<dbReference type="Pfam" id="PF02886">
    <property type="entry name" value="LBP_BPI_CETP_C"/>
    <property type="match status" value="1"/>
</dbReference>
<dbReference type="AlphaFoldDB" id="A0A2A6CPK8"/>
<dbReference type="InterPro" id="IPR017943">
    <property type="entry name" value="Bactericidal_perm-incr_a/b_dom"/>
</dbReference>
<name>A0A2A6CPK8_PRIPA</name>
<evidence type="ECO:0000313" key="2">
    <source>
        <dbReference type="Proteomes" id="UP000005239"/>
    </source>
</evidence>
<dbReference type="OrthoDB" id="5874601at2759"/>
<dbReference type="GO" id="GO:0008289">
    <property type="term" value="F:lipid binding"/>
    <property type="evidence" value="ECO:0007669"/>
    <property type="project" value="InterPro"/>
</dbReference>
<accession>A0A2A6CPK8</accession>
<dbReference type="Gene3D" id="3.15.20.10">
    <property type="entry name" value="Bactericidal permeability-increasing protein, domain 2"/>
    <property type="match status" value="1"/>
</dbReference>
<reference evidence="2" key="1">
    <citation type="journal article" date="2008" name="Nat. Genet.">
        <title>The Pristionchus pacificus genome provides a unique perspective on nematode lifestyle and parasitism.</title>
        <authorList>
            <person name="Dieterich C."/>
            <person name="Clifton S.W."/>
            <person name="Schuster L.N."/>
            <person name="Chinwalla A."/>
            <person name="Delehaunty K."/>
            <person name="Dinkelacker I."/>
            <person name="Fulton L."/>
            <person name="Fulton R."/>
            <person name="Godfrey J."/>
            <person name="Minx P."/>
            <person name="Mitreva M."/>
            <person name="Roeseler W."/>
            <person name="Tian H."/>
            <person name="Witte H."/>
            <person name="Yang S.P."/>
            <person name="Wilson R.K."/>
            <person name="Sommer R.J."/>
        </authorList>
    </citation>
    <scope>NUCLEOTIDE SEQUENCE [LARGE SCALE GENOMIC DNA]</scope>
    <source>
        <strain evidence="2">PS312</strain>
    </source>
</reference>
<dbReference type="PANTHER" id="PTHR10504">
    <property type="entry name" value="BACTERICIDAL PERMEABILITY-INCREASING BPI PROTEIN-RELATED"/>
    <property type="match status" value="1"/>
</dbReference>
<dbReference type="GO" id="GO:0005615">
    <property type="term" value="C:extracellular space"/>
    <property type="evidence" value="ECO:0000318"/>
    <property type="project" value="GO_Central"/>
</dbReference>
<dbReference type="Proteomes" id="UP000005239">
    <property type="component" value="Unassembled WGS sequence"/>
</dbReference>
<dbReference type="InterPro" id="IPR001124">
    <property type="entry name" value="Lipid-bd_serum_glycop_C"/>
</dbReference>
<organism evidence="1 2">
    <name type="scientific">Pristionchus pacificus</name>
    <name type="common">Parasitic nematode worm</name>
    <dbReference type="NCBI Taxonomy" id="54126"/>
    <lineage>
        <taxon>Eukaryota</taxon>
        <taxon>Metazoa</taxon>
        <taxon>Ecdysozoa</taxon>
        <taxon>Nematoda</taxon>
        <taxon>Chromadorea</taxon>
        <taxon>Rhabditida</taxon>
        <taxon>Rhabditina</taxon>
        <taxon>Diplogasteromorpha</taxon>
        <taxon>Diplogasteroidea</taxon>
        <taxon>Neodiplogasteridae</taxon>
        <taxon>Pristionchus</taxon>
    </lineage>
</organism>
<proteinExistence type="predicted"/>
<dbReference type="SUPFAM" id="SSF55394">
    <property type="entry name" value="Bactericidal permeability-increasing protein, BPI"/>
    <property type="match status" value="1"/>
</dbReference>
<dbReference type="InterPro" id="IPR032942">
    <property type="entry name" value="BPI/LBP/Plunc"/>
</dbReference>
<protein>
    <submittedName>
        <fullName evidence="1">BPI2 domain-containing protein</fullName>
    </submittedName>
</protein>
<evidence type="ECO:0000313" key="1">
    <source>
        <dbReference type="EnsemblMetazoa" id="PPA41513.1"/>
    </source>
</evidence>
<sequence length="212" mass="22622">MLSVHNGIPDPGNNSQTFFSIQGDDEPGLGELGICLGDLFPSISENYPKKRAFLDIRATRAPSILFSAKKGGNAHVDAHAEADLIIEGTSTKVGTLGVQVQIDLVLHLRGQQAFGSGEISILKLMDESGTMGVDQESLDNLSILGKGLIEKQVNSALKKGIPIHITQSPSQPATFYNLQIKIVEHGLYVAADLTISQALLGTLTYAGSCYKF</sequence>
<keyword evidence="2" id="KW-1185">Reference proteome</keyword>
<reference evidence="1" key="2">
    <citation type="submission" date="2022-06" db="UniProtKB">
        <authorList>
            <consortium name="EnsemblMetazoa"/>
        </authorList>
    </citation>
    <scope>IDENTIFICATION</scope>
    <source>
        <strain evidence="1">PS312</strain>
    </source>
</reference>
<dbReference type="PANTHER" id="PTHR10504:SF144">
    <property type="entry name" value="BPI1 DOMAIN-CONTAINING PROTEIN"/>
    <property type="match status" value="1"/>
</dbReference>
<gene>
    <name evidence="1" type="primary">WBGene00279882</name>
</gene>
<dbReference type="EnsemblMetazoa" id="PPA41513.1">
    <property type="protein sequence ID" value="PPA41513.1"/>
    <property type="gene ID" value="WBGene00279882"/>
</dbReference>
<accession>A0A8R1UVB5</accession>